<dbReference type="HOGENOM" id="CLU_2157779_0_0_1"/>
<evidence type="ECO:0000313" key="3">
    <source>
        <dbReference type="Proteomes" id="UP000002035"/>
    </source>
</evidence>
<gene>
    <name evidence="2" type="ORF">MCYG_04063</name>
</gene>
<dbReference type="Proteomes" id="UP000002035">
    <property type="component" value="Unassembled WGS sequence"/>
</dbReference>
<dbReference type="RefSeq" id="XP_002846326.1">
    <property type="nucleotide sequence ID" value="XM_002846280.1"/>
</dbReference>
<protein>
    <submittedName>
        <fullName evidence="2">Uncharacterized protein</fullName>
    </submittedName>
</protein>
<keyword evidence="3" id="KW-1185">Reference proteome</keyword>
<dbReference type="AlphaFoldDB" id="C5FN08"/>
<proteinExistence type="predicted"/>
<dbReference type="EMBL" id="DS995704">
    <property type="protein sequence ID" value="EEQ31244.1"/>
    <property type="molecule type" value="Genomic_DNA"/>
</dbReference>
<feature type="region of interest" description="Disordered" evidence="1">
    <location>
        <begin position="27"/>
        <end position="111"/>
    </location>
</feature>
<name>C5FN08_ARTOC</name>
<organism evidence="2 3">
    <name type="scientific">Arthroderma otae (strain ATCC MYA-4605 / CBS 113480)</name>
    <name type="common">Microsporum canis</name>
    <dbReference type="NCBI Taxonomy" id="554155"/>
    <lineage>
        <taxon>Eukaryota</taxon>
        <taxon>Fungi</taxon>
        <taxon>Dikarya</taxon>
        <taxon>Ascomycota</taxon>
        <taxon>Pezizomycotina</taxon>
        <taxon>Eurotiomycetes</taxon>
        <taxon>Eurotiomycetidae</taxon>
        <taxon>Onygenales</taxon>
        <taxon>Arthrodermataceae</taxon>
        <taxon>Microsporum</taxon>
    </lineage>
</organism>
<reference evidence="3" key="1">
    <citation type="journal article" date="2012" name="MBio">
        <title>Comparative genome analysis of Trichophyton rubrum and related dermatophytes reveals candidate genes involved in infection.</title>
        <authorList>
            <person name="Martinez D.A."/>
            <person name="Oliver B.G."/>
            <person name="Graeser Y."/>
            <person name="Goldberg J.M."/>
            <person name="Li W."/>
            <person name="Martinez-Rossi N.M."/>
            <person name="Monod M."/>
            <person name="Shelest E."/>
            <person name="Barton R.C."/>
            <person name="Birch E."/>
            <person name="Brakhage A.A."/>
            <person name="Chen Z."/>
            <person name="Gurr S.J."/>
            <person name="Heiman D."/>
            <person name="Heitman J."/>
            <person name="Kosti I."/>
            <person name="Rossi A."/>
            <person name="Saif S."/>
            <person name="Samalova M."/>
            <person name="Saunders C.W."/>
            <person name="Shea T."/>
            <person name="Summerbell R.C."/>
            <person name="Xu J."/>
            <person name="Young S."/>
            <person name="Zeng Q."/>
            <person name="Birren B.W."/>
            <person name="Cuomo C.A."/>
            <person name="White T.C."/>
        </authorList>
    </citation>
    <scope>NUCLEOTIDE SEQUENCE [LARGE SCALE GENOMIC DNA]</scope>
    <source>
        <strain evidence="3">ATCC MYA-4605 / CBS 113480</strain>
    </source>
</reference>
<accession>C5FN08</accession>
<dbReference type="VEuPathDB" id="FungiDB:MCYG_04063"/>
<evidence type="ECO:0000313" key="2">
    <source>
        <dbReference type="EMBL" id="EEQ31244.1"/>
    </source>
</evidence>
<feature type="compositionally biased region" description="Polar residues" evidence="1">
    <location>
        <begin position="27"/>
        <end position="38"/>
    </location>
</feature>
<dbReference type="GeneID" id="9224395"/>
<evidence type="ECO:0000256" key="1">
    <source>
        <dbReference type="SAM" id="MobiDB-lite"/>
    </source>
</evidence>
<sequence length="111" mass="11930">MKSKLSLLWIRKKSKTKKFSQVMSALTQQAENSASQQNRARAERLAGRGRAVGRHGQGARAGWLGGASFGHEDTALPDGTRAVPRRYPSPPAQRGHLPLARLSVAELSGAS</sequence>